<protein>
    <submittedName>
        <fullName evidence="2">Uncharacterized protein</fullName>
    </submittedName>
</protein>
<dbReference type="Proteomes" id="UP000216024">
    <property type="component" value="Unassembled WGS sequence"/>
</dbReference>
<name>A0A267MMR1_9FIRM</name>
<proteinExistence type="predicted"/>
<sequence length="86" mass="10369">MLDRKGILRLLKIKRLQHMQLLRRIEHAMQKLYEKEQNLKRNLYQVEVQEEKFLQEMAKQLDILDEIDAEIEALTSNSIMMLDAIM</sequence>
<feature type="coiled-coil region" evidence="1">
    <location>
        <begin position="22"/>
        <end position="77"/>
    </location>
</feature>
<accession>A0A267MMR1</accession>
<comment type="caution">
    <text evidence="2">The sequence shown here is derived from an EMBL/GenBank/DDBJ whole genome shotgun (WGS) entry which is preliminary data.</text>
</comment>
<evidence type="ECO:0000313" key="3">
    <source>
        <dbReference type="Proteomes" id="UP000216024"/>
    </source>
</evidence>
<keyword evidence="1" id="KW-0175">Coiled coil</keyword>
<dbReference type="AlphaFoldDB" id="A0A267MMR1"/>
<reference evidence="2 3" key="1">
    <citation type="submission" date="2017-06" db="EMBL/GenBank/DDBJ databases">
        <title>Draft genome sequence of anaerobic fermentative bacterium Anaeromicrobium sediminis DY2726D isolated from West Pacific Ocean sediments.</title>
        <authorList>
            <person name="Zeng X."/>
        </authorList>
    </citation>
    <scope>NUCLEOTIDE SEQUENCE [LARGE SCALE GENOMIC DNA]</scope>
    <source>
        <strain evidence="2 3">DY2726D</strain>
    </source>
</reference>
<gene>
    <name evidence="2" type="ORF">CCE28_06550</name>
</gene>
<dbReference type="RefSeq" id="WP_095132204.1">
    <property type="nucleotide sequence ID" value="NZ_NIBG01000004.1"/>
</dbReference>
<organism evidence="2 3">
    <name type="scientific">Anaeromicrobium sediminis</name>
    <dbReference type="NCBI Taxonomy" id="1478221"/>
    <lineage>
        <taxon>Bacteria</taxon>
        <taxon>Bacillati</taxon>
        <taxon>Bacillota</taxon>
        <taxon>Clostridia</taxon>
        <taxon>Peptostreptococcales</taxon>
        <taxon>Thermotaleaceae</taxon>
        <taxon>Anaeromicrobium</taxon>
    </lineage>
</organism>
<keyword evidence="3" id="KW-1185">Reference proteome</keyword>
<evidence type="ECO:0000256" key="1">
    <source>
        <dbReference type="SAM" id="Coils"/>
    </source>
</evidence>
<dbReference type="EMBL" id="NIBG01000004">
    <property type="protein sequence ID" value="PAB60030.1"/>
    <property type="molecule type" value="Genomic_DNA"/>
</dbReference>
<evidence type="ECO:0000313" key="2">
    <source>
        <dbReference type="EMBL" id="PAB60030.1"/>
    </source>
</evidence>